<organism evidence="1 2">
    <name type="scientific">Deinococcus cavernae</name>
    <dbReference type="NCBI Taxonomy" id="2320857"/>
    <lineage>
        <taxon>Bacteria</taxon>
        <taxon>Thermotogati</taxon>
        <taxon>Deinococcota</taxon>
        <taxon>Deinococci</taxon>
        <taxon>Deinococcales</taxon>
        <taxon>Deinococcaceae</taxon>
        <taxon>Deinococcus</taxon>
    </lineage>
</organism>
<dbReference type="AntiFam" id="ANF00254">
    <property type="entry name" value="DNA repeat"/>
</dbReference>
<evidence type="ECO:0000313" key="2">
    <source>
        <dbReference type="Proteomes" id="UP000286287"/>
    </source>
</evidence>
<name>A0A418V7N3_9DEIO</name>
<dbReference type="AlphaFoldDB" id="A0A418V7N3"/>
<accession>A0A418V7N3</accession>
<reference evidence="1 2" key="1">
    <citation type="submission" date="2018-09" db="EMBL/GenBank/DDBJ databases">
        <authorList>
            <person name="Zhu H."/>
        </authorList>
    </citation>
    <scope>NUCLEOTIDE SEQUENCE [LARGE SCALE GENOMIC DNA]</scope>
    <source>
        <strain evidence="1 2">K2S05-167</strain>
    </source>
</reference>
<dbReference type="Proteomes" id="UP000286287">
    <property type="component" value="Unassembled WGS sequence"/>
</dbReference>
<proteinExistence type="predicted"/>
<gene>
    <name evidence="1" type="ORF">D3875_11520</name>
</gene>
<dbReference type="OrthoDB" id="77530at2"/>
<comment type="caution">
    <text evidence="1">The sequence shown here is derived from an EMBL/GenBank/DDBJ whole genome shotgun (WGS) entry which is preliminary data.</text>
</comment>
<sequence>MRPFVDPFFLFQQFSELRALWNNALERGILCPARLNSLAPLRQNHCVLLSNALVRIDIFMTRRQSGRLYRWSEVASKCYESTAS</sequence>
<dbReference type="EMBL" id="QYUJ01000014">
    <property type="protein sequence ID" value="RJF72090.1"/>
    <property type="molecule type" value="Genomic_DNA"/>
</dbReference>
<keyword evidence="2" id="KW-1185">Reference proteome</keyword>
<evidence type="ECO:0000313" key="1">
    <source>
        <dbReference type="EMBL" id="RJF72090.1"/>
    </source>
</evidence>
<protein>
    <submittedName>
        <fullName evidence="1">Uncharacterized protein</fullName>
    </submittedName>
</protein>